<dbReference type="OrthoDB" id="9939609at2759"/>
<comment type="subcellular location">
    <subcellularLocation>
        <location evidence="1">Mitochondrion</location>
    </subcellularLocation>
</comment>
<comment type="similarity">
    <text evidence="2">Belongs to the mitochondrion-specific ribosomal protein mL50 family.</text>
</comment>
<keyword evidence="4" id="KW-0496">Mitochondrion</keyword>
<evidence type="ECO:0000256" key="7">
    <source>
        <dbReference type="ARBA" id="ARBA00035398"/>
    </source>
</evidence>
<evidence type="ECO:0000313" key="9">
    <source>
        <dbReference type="Proteomes" id="UP001154078"/>
    </source>
</evidence>
<dbReference type="PANTHER" id="PTHR31542">
    <property type="entry name" value="39A RIBOSOMAL PROTEIN L50, MITOCHONDRIAL"/>
    <property type="match status" value="1"/>
</dbReference>
<dbReference type="PANTHER" id="PTHR31542:SF1">
    <property type="entry name" value="LARGE RIBOSOMAL SUBUNIT PROTEIN ML50"/>
    <property type="match status" value="1"/>
</dbReference>
<evidence type="ECO:0000256" key="3">
    <source>
        <dbReference type="ARBA" id="ARBA00022980"/>
    </source>
</evidence>
<keyword evidence="9" id="KW-1185">Reference proteome</keyword>
<gene>
    <name evidence="8" type="ORF">MELIAE_LOCUS12492</name>
</gene>
<dbReference type="AlphaFoldDB" id="A0A9P0FN25"/>
<sequence>MAAFVRHGGFKTSQLLSPKNVLPRCYATKAEKRKGVDRKVGPKIDSSAKSLAAKGFLRSQIEYSPPEDLEVKLNAISSKILGNSKDDEKISDLNQRFKLFTACNNEFKHSIPNSLLHSIETLGDVKKFYSTSVDVRTPLDKLQNMDLPENLHVQFEYHRFNPETDTFFNGQTAFNKSSTIVTGLKYKGKYGGHYQPGSIPDS</sequence>
<dbReference type="GO" id="GO:0005762">
    <property type="term" value="C:mitochondrial large ribosomal subunit"/>
    <property type="evidence" value="ECO:0007669"/>
    <property type="project" value="TreeGrafter"/>
</dbReference>
<organism evidence="8 9">
    <name type="scientific">Brassicogethes aeneus</name>
    <name type="common">Rape pollen beetle</name>
    <name type="synonym">Meligethes aeneus</name>
    <dbReference type="NCBI Taxonomy" id="1431903"/>
    <lineage>
        <taxon>Eukaryota</taxon>
        <taxon>Metazoa</taxon>
        <taxon>Ecdysozoa</taxon>
        <taxon>Arthropoda</taxon>
        <taxon>Hexapoda</taxon>
        <taxon>Insecta</taxon>
        <taxon>Pterygota</taxon>
        <taxon>Neoptera</taxon>
        <taxon>Endopterygota</taxon>
        <taxon>Coleoptera</taxon>
        <taxon>Polyphaga</taxon>
        <taxon>Cucujiformia</taxon>
        <taxon>Nitidulidae</taxon>
        <taxon>Meligethinae</taxon>
        <taxon>Brassicogethes</taxon>
    </lineage>
</organism>
<dbReference type="InterPro" id="IPR018305">
    <property type="entry name" value="Ribosomal_m50"/>
</dbReference>
<evidence type="ECO:0000256" key="4">
    <source>
        <dbReference type="ARBA" id="ARBA00023128"/>
    </source>
</evidence>
<protein>
    <recommendedName>
        <fullName evidence="6">Large ribosomal subunit protein mL50</fullName>
    </recommendedName>
    <alternativeName>
        <fullName evidence="7">39S ribosomal protein L50, mitochondrial</fullName>
    </alternativeName>
</protein>
<evidence type="ECO:0000256" key="6">
    <source>
        <dbReference type="ARBA" id="ARBA00035183"/>
    </source>
</evidence>
<dbReference type="Pfam" id="PF10501">
    <property type="entry name" value="Ribosomal_L50"/>
    <property type="match status" value="1"/>
</dbReference>
<name>A0A9P0FN25_BRAAE</name>
<keyword evidence="5" id="KW-0687">Ribonucleoprotein</keyword>
<evidence type="ECO:0000256" key="2">
    <source>
        <dbReference type="ARBA" id="ARBA00008860"/>
    </source>
</evidence>
<proteinExistence type="inferred from homology"/>
<evidence type="ECO:0000256" key="5">
    <source>
        <dbReference type="ARBA" id="ARBA00023274"/>
    </source>
</evidence>
<evidence type="ECO:0000256" key="1">
    <source>
        <dbReference type="ARBA" id="ARBA00004173"/>
    </source>
</evidence>
<accession>A0A9P0FN25</accession>
<evidence type="ECO:0000313" key="8">
    <source>
        <dbReference type="EMBL" id="CAH0563746.1"/>
    </source>
</evidence>
<dbReference type="EMBL" id="OV121140">
    <property type="protein sequence ID" value="CAH0563746.1"/>
    <property type="molecule type" value="Genomic_DNA"/>
</dbReference>
<keyword evidence="3" id="KW-0689">Ribosomal protein</keyword>
<dbReference type="Proteomes" id="UP001154078">
    <property type="component" value="Chromosome 9"/>
</dbReference>
<reference evidence="8" key="1">
    <citation type="submission" date="2021-12" db="EMBL/GenBank/DDBJ databases">
        <authorList>
            <person name="King R."/>
        </authorList>
    </citation>
    <scope>NUCLEOTIDE SEQUENCE</scope>
</reference>